<name>A0A4S9KIV5_AURPU</name>
<gene>
    <name evidence="1" type="ORF">D6D01_07800</name>
</gene>
<accession>A0A4S9KIV5</accession>
<evidence type="ECO:0000313" key="1">
    <source>
        <dbReference type="EMBL" id="THY15981.1"/>
    </source>
</evidence>
<protein>
    <submittedName>
        <fullName evidence="1">Uncharacterized protein</fullName>
    </submittedName>
</protein>
<comment type="caution">
    <text evidence="1">The sequence shown here is derived from an EMBL/GenBank/DDBJ whole genome shotgun (WGS) entry which is preliminary data.</text>
</comment>
<dbReference type="InterPro" id="IPR021822">
    <property type="entry name" value="DUF3405"/>
</dbReference>
<dbReference type="PANTHER" id="PTHR36205:SF3">
    <property type="entry name" value="MAJOR FACILITATOR SUPERFAMILY TRANSPORTER"/>
    <property type="match status" value="1"/>
</dbReference>
<organism evidence="1 2">
    <name type="scientific">Aureobasidium pullulans</name>
    <name type="common">Black yeast</name>
    <name type="synonym">Pullularia pullulans</name>
    <dbReference type="NCBI Taxonomy" id="5580"/>
    <lineage>
        <taxon>Eukaryota</taxon>
        <taxon>Fungi</taxon>
        <taxon>Dikarya</taxon>
        <taxon>Ascomycota</taxon>
        <taxon>Pezizomycotina</taxon>
        <taxon>Dothideomycetes</taxon>
        <taxon>Dothideomycetidae</taxon>
        <taxon>Dothideales</taxon>
        <taxon>Saccotheciaceae</taxon>
        <taxon>Aureobasidium</taxon>
    </lineage>
</organism>
<evidence type="ECO:0000313" key="2">
    <source>
        <dbReference type="Proteomes" id="UP000306584"/>
    </source>
</evidence>
<dbReference type="AlphaFoldDB" id="A0A4S9KIV5"/>
<dbReference type="PANTHER" id="PTHR36205">
    <property type="entry name" value="CHROMOSOME 19, WHOLE GENOME SHOTGUN SEQUENCE"/>
    <property type="match status" value="1"/>
</dbReference>
<dbReference type="Pfam" id="PF11885">
    <property type="entry name" value="DUF3405"/>
    <property type="match status" value="1"/>
</dbReference>
<dbReference type="Proteomes" id="UP000306584">
    <property type="component" value="Unassembled WGS sequence"/>
</dbReference>
<reference evidence="1 2" key="1">
    <citation type="submission" date="2018-10" db="EMBL/GenBank/DDBJ databases">
        <title>Fifty Aureobasidium pullulans genomes reveal a recombining polyextremotolerant generalist.</title>
        <authorList>
            <person name="Gostincar C."/>
            <person name="Turk M."/>
            <person name="Zajc J."/>
            <person name="Gunde-Cimerman N."/>
        </authorList>
    </citation>
    <scope>NUCLEOTIDE SEQUENCE [LARGE SCALE GENOMIC DNA]</scope>
    <source>
        <strain evidence="1 2">EXF-6604</strain>
    </source>
</reference>
<sequence>MPQLHQSPFCSRQLRWTRNVTAAILILFLILYHIPDRTWRGANLLVFGAHWERFPRLNGYYAGLSNLVPISQHVEEGVQDLWSKTANTDLLSEDDIRTRMIAYNPYLHNNNTRRCFLDDKGTVDISALYPYQGIPQYHPEPLHGSYDTLGIRDDICFDRYGRLGAYGLDENATIQEHHSPDGSITSTPHSKSINWQSIDWSAAQHKCHDTNKHQFVQTPSSGGHRSTPRQALVLRTWTGYHYTPHVMMNIRALISELSLGSGAEYDVHLLVHVKNNSAQFWESQNLYREILHANIPKEFRGLATLWSESQMEMVYPGPFLNNTLNKSGKSIHGVYRSSHMPLQYFAQNNAQYEHFWNWEMDMRYTGHYYELLDRLGHWANSQPRHGLWERSAKYYLEKMHGTWKQFSDLVHQENPNTIFGPVEFPGSQALKSQRASWLSPSVEDDKDADLITLSPLFDPNESGWYFDTDITGYPSDSPLPPRRVAIIAASRMSRGLLHLMHEETFQHKRSMWTEMWAPSIALHYGLKAVYAPHPVYYDRKWPVSTADKIFNAGKHGSSGGNASSVFGAFEHNHLGSTWYHNARFAGELWRSWLGRGSRHGMSFQQGVERMCLRSMLLHTVKFE</sequence>
<proteinExistence type="predicted"/>
<dbReference type="EMBL" id="QZBD01000403">
    <property type="protein sequence ID" value="THY15981.1"/>
    <property type="molecule type" value="Genomic_DNA"/>
</dbReference>